<gene>
    <name evidence="2" type="ORF">JKK62_00945</name>
</gene>
<dbReference type="SUPFAM" id="SSF57783">
    <property type="entry name" value="Zinc beta-ribbon"/>
    <property type="match status" value="1"/>
</dbReference>
<organism evidence="2 3">
    <name type="scientific">Ruminococcus difficilis</name>
    <dbReference type="NCBI Taxonomy" id="2763069"/>
    <lineage>
        <taxon>Bacteria</taxon>
        <taxon>Bacillati</taxon>
        <taxon>Bacillota</taxon>
        <taxon>Clostridia</taxon>
        <taxon>Eubacteriales</taxon>
        <taxon>Oscillospiraceae</taxon>
        <taxon>Ruminococcus</taxon>
    </lineage>
</organism>
<evidence type="ECO:0000313" key="3">
    <source>
        <dbReference type="Proteomes" id="UP000633365"/>
    </source>
</evidence>
<sequence length="320" mass="36118">MPYVSSDDILEARKMDLLTYLQNYEPQELVKFSADTYTTKSHDSLKISNGKWMWWSRGIGGYTALDYLVKVENMPFIKAVETIIGRCAATPPTYVKPTNPAPKVLLLPPKSATTTAITSYLCGRGIDESIIKSCINHGLIFESLPYHNVVFVGFDKDNKPRYASFRAANDKRILGDCTGSDKHFSFKIADGQSKTVHIFECPIDLLSYATLLKMRGYDYTKTNLVSLAGVYSPAKNIYESKVPVALQKYLEEHPDTTKIITHFDNDRTGVLAAEAIKILLQGKYNVVDFPPPRGKDFNDFLCLERKIQRNKPPINRGERE</sequence>
<proteinExistence type="predicted"/>
<dbReference type="AlphaFoldDB" id="A0A934TY56"/>
<dbReference type="EMBL" id="JAEQMG010000013">
    <property type="protein sequence ID" value="MBK6087236.1"/>
    <property type="molecule type" value="Genomic_DNA"/>
</dbReference>
<evidence type="ECO:0000313" key="2">
    <source>
        <dbReference type="EMBL" id="MBK6087236.1"/>
    </source>
</evidence>
<accession>A0A934TY56</accession>
<dbReference type="InterPro" id="IPR025054">
    <property type="entry name" value="DUF3991"/>
</dbReference>
<protein>
    <submittedName>
        <fullName evidence="2">DUF3991 and TOPRIM domain-containing protein</fullName>
    </submittedName>
</protein>
<evidence type="ECO:0000259" key="1">
    <source>
        <dbReference type="Pfam" id="PF13154"/>
    </source>
</evidence>
<comment type="caution">
    <text evidence="2">The sequence shown here is derived from an EMBL/GenBank/DDBJ whole genome shotgun (WGS) entry which is preliminary data.</text>
</comment>
<reference evidence="2" key="1">
    <citation type="submission" date="2021-01" db="EMBL/GenBank/DDBJ databases">
        <title>Genome public.</title>
        <authorList>
            <person name="Liu C."/>
            <person name="Sun Q."/>
        </authorList>
    </citation>
    <scope>NUCLEOTIDE SEQUENCE</scope>
    <source>
        <strain evidence="2">M6</strain>
    </source>
</reference>
<dbReference type="Pfam" id="PF13154">
    <property type="entry name" value="DUF3991"/>
    <property type="match status" value="1"/>
</dbReference>
<keyword evidence="3" id="KW-1185">Reference proteome</keyword>
<feature type="domain" description="DUF3991" evidence="1">
    <location>
        <begin position="119"/>
        <end position="188"/>
    </location>
</feature>
<name>A0A934TY56_9FIRM</name>
<dbReference type="Proteomes" id="UP000633365">
    <property type="component" value="Unassembled WGS sequence"/>
</dbReference>
<dbReference type="Gene3D" id="3.40.1360.10">
    <property type="match status" value="1"/>
</dbReference>
<dbReference type="Pfam" id="PF13155">
    <property type="entry name" value="Toprim_2"/>
    <property type="match status" value="1"/>
</dbReference>